<gene>
    <name evidence="1" type="ORF">S12H4_25693</name>
</gene>
<name>X1R7N9_9ZZZZ</name>
<accession>X1R7N9</accession>
<evidence type="ECO:0000313" key="1">
    <source>
        <dbReference type="EMBL" id="GAI76553.1"/>
    </source>
</evidence>
<protein>
    <submittedName>
        <fullName evidence="1">Uncharacterized protein</fullName>
    </submittedName>
</protein>
<proteinExistence type="predicted"/>
<dbReference type="EMBL" id="BARW01014507">
    <property type="protein sequence ID" value="GAI76553.1"/>
    <property type="molecule type" value="Genomic_DNA"/>
</dbReference>
<organism evidence="1">
    <name type="scientific">marine sediment metagenome</name>
    <dbReference type="NCBI Taxonomy" id="412755"/>
    <lineage>
        <taxon>unclassified sequences</taxon>
        <taxon>metagenomes</taxon>
        <taxon>ecological metagenomes</taxon>
    </lineage>
</organism>
<reference evidence="1" key="1">
    <citation type="journal article" date="2014" name="Front. Microbiol.">
        <title>High frequency of phylogenetically diverse reductive dehalogenase-homologous genes in deep subseafloor sedimentary metagenomes.</title>
        <authorList>
            <person name="Kawai M."/>
            <person name="Futagami T."/>
            <person name="Toyoda A."/>
            <person name="Takaki Y."/>
            <person name="Nishi S."/>
            <person name="Hori S."/>
            <person name="Arai W."/>
            <person name="Tsubouchi T."/>
            <person name="Morono Y."/>
            <person name="Uchiyama I."/>
            <person name="Ito T."/>
            <person name="Fujiyama A."/>
            <person name="Inagaki F."/>
            <person name="Takami H."/>
        </authorList>
    </citation>
    <scope>NUCLEOTIDE SEQUENCE</scope>
    <source>
        <strain evidence="1">Expedition CK06-06</strain>
    </source>
</reference>
<comment type="caution">
    <text evidence="1">The sequence shown here is derived from an EMBL/GenBank/DDBJ whole genome shotgun (WGS) entry which is preliminary data.</text>
</comment>
<sequence>MSLLSKVPISDLIEATVAREGVTTESGAVTGDSIIDAALIGAGDNSFISMLMVVYPGQPFLVDSMDITDFNNLTGEVTLAQAYKGVAAAIPADVPYK</sequence>
<dbReference type="AlphaFoldDB" id="X1R7N9"/>
<feature type="non-terminal residue" evidence="1">
    <location>
        <position position="97"/>
    </location>
</feature>